<feature type="compositionally biased region" description="Basic residues" evidence="1">
    <location>
        <begin position="947"/>
        <end position="959"/>
    </location>
</feature>
<proteinExistence type="predicted"/>
<reference evidence="2" key="1">
    <citation type="journal article" date="2023" name="G3 (Bethesda)">
        <title>A reference genome for the long-term kleptoplast-retaining sea slug Elysia crispata morphotype clarki.</title>
        <authorList>
            <person name="Eastman K.E."/>
            <person name="Pendleton A.L."/>
            <person name="Shaikh M.A."/>
            <person name="Suttiyut T."/>
            <person name="Ogas R."/>
            <person name="Tomko P."/>
            <person name="Gavelis G."/>
            <person name="Widhalm J.R."/>
            <person name="Wisecaver J.H."/>
        </authorList>
    </citation>
    <scope>NUCLEOTIDE SEQUENCE</scope>
    <source>
        <strain evidence="2">ECLA1</strain>
    </source>
</reference>
<feature type="compositionally biased region" description="Basic residues" evidence="1">
    <location>
        <begin position="774"/>
        <end position="783"/>
    </location>
</feature>
<organism evidence="2 3">
    <name type="scientific">Elysia crispata</name>
    <name type="common">lettuce slug</name>
    <dbReference type="NCBI Taxonomy" id="231223"/>
    <lineage>
        <taxon>Eukaryota</taxon>
        <taxon>Metazoa</taxon>
        <taxon>Spiralia</taxon>
        <taxon>Lophotrochozoa</taxon>
        <taxon>Mollusca</taxon>
        <taxon>Gastropoda</taxon>
        <taxon>Heterobranchia</taxon>
        <taxon>Euthyneura</taxon>
        <taxon>Panpulmonata</taxon>
        <taxon>Sacoglossa</taxon>
        <taxon>Placobranchoidea</taxon>
        <taxon>Plakobranchidae</taxon>
        <taxon>Elysia</taxon>
    </lineage>
</organism>
<feature type="region of interest" description="Disordered" evidence="1">
    <location>
        <begin position="934"/>
        <end position="968"/>
    </location>
</feature>
<feature type="region of interest" description="Disordered" evidence="1">
    <location>
        <begin position="599"/>
        <end position="621"/>
    </location>
</feature>
<keyword evidence="3" id="KW-1185">Reference proteome</keyword>
<name>A0AAE1AZ65_9GAST</name>
<feature type="region of interest" description="Disordered" evidence="1">
    <location>
        <begin position="836"/>
        <end position="860"/>
    </location>
</feature>
<sequence length="1217" mass="137906">MRKQSLGRSGQDKVLVPTHNLAILPATSLLFHGRPLLKRLDAPITRDDVPTSSKTWSCGQTLITAEETRAQSRNSPHAPVRRLCRENGHEFRSCHDRRRRKFSAVVLPRILYDGDTSSEDGELIETQETTSTGALNSQIKKEKKREDTIELTQRKTMFDPKTPVDKMSSTFNIEKMTLRTIPIVEVKDLRESHSEYPLRDRKERKIGRSSKNDAQRTYRSNFSTPLDTENRHEQDDYKYRMPHLDDNVLTMMNSAPFWKKRNQSVLKPPQSLESIRAQISNKHSDGIQEEKFDDEDKSYLKFTKDRLFPAVPPQSPVEAEVTEKSRAFCLIESESSKIISSSTAPFRQTERPNAFVRNSSDFCTPFCSNFLDMDDILHEISVDGNVLVGDQCVTTPGTPSASDYSEEEMSMGCSKRFEKTFKHLQNNVENVGHVNGNADFIVSNDQSCGSEKSKADVTKTIEHSRFEKMIRYGANRTIETTSSPALRCSSPHFTATILDRMSFPQLPNQRVRVFDSPRRGSSKDTLVQSAARQNVIQKNDGRSITCETIGKREGQAFGSIHRPSSSFHPTEKCATESNTAEVVHVLPLLAHARISLKEDVQENTNSPRKRENLEQEGKEKSFEVDSRHVNAFISSDQSTFMTFTEEASFTNGNNSCSVTRSLSFSQRQALDKDCVRFASGDNLRVMSSEETLQKITNHTACVLQFSKNKSGKSDSIRTNSNSAPKASCADIQADQQYSSHKQEKLPSKKRNINTHKQNTHALRRQDAAKGTKPPLRRRMRYKNLSKNPHFVMFRSKECSSSKKEPETFSSDSEGVEEEEEEGLKMADTLFLPLEDSSRLSQSLAPNSANPDSVQEDSGGLNRHLMARITDLERLRGYGGVEVANLGLQEYYHDLNARQRCNGWPNSLRHNNTSQSHPCYDDFENKRHRRYRKLTPQSALSGSDHRPHQQRKIGLKNRSTKPHDKASYNETAACKINSVTLHYPTKLGRFSRSSKQVASTGKSYPPLLNDKARSKMDQSDEPRLFHHPSCPDVQNQRSQAQHRHRNSGQMLKNSTPESCTLSEALKARIAFNNMRLIHNARQGAFSKFYFSKIDTSVSTRKETLEHLDIPDNEDQGEIFESGEVPEVQQVVQPSNTGGDLSGQKCENRLVKRHSVFSSLMTPHELTMTSQEQKEERTSGGIDVVLKGTSCRIEPVRVRPNPPPIDYPELRLKPRYVPE</sequence>
<comment type="caution">
    <text evidence="2">The sequence shown here is derived from an EMBL/GenBank/DDBJ whole genome shotgun (WGS) entry which is preliminary data.</text>
</comment>
<evidence type="ECO:0000313" key="2">
    <source>
        <dbReference type="EMBL" id="KAK3796339.1"/>
    </source>
</evidence>
<feature type="compositionally biased region" description="Basic and acidic residues" evidence="1">
    <location>
        <begin position="795"/>
        <end position="806"/>
    </location>
</feature>
<feature type="compositionally biased region" description="Basic and acidic residues" evidence="1">
    <location>
        <begin position="1009"/>
        <end position="1023"/>
    </location>
</feature>
<evidence type="ECO:0000256" key="1">
    <source>
        <dbReference type="SAM" id="MobiDB-lite"/>
    </source>
</evidence>
<feature type="compositionally biased region" description="Basic residues" evidence="1">
    <location>
        <begin position="747"/>
        <end position="762"/>
    </location>
</feature>
<feature type="compositionally biased region" description="Polar residues" evidence="1">
    <location>
        <begin position="990"/>
        <end position="1001"/>
    </location>
</feature>
<feature type="region of interest" description="Disordered" evidence="1">
    <location>
        <begin position="734"/>
        <end position="783"/>
    </location>
</feature>
<evidence type="ECO:0000313" key="3">
    <source>
        <dbReference type="Proteomes" id="UP001283361"/>
    </source>
</evidence>
<dbReference type="EMBL" id="JAWDGP010000887">
    <property type="protein sequence ID" value="KAK3796339.1"/>
    <property type="molecule type" value="Genomic_DNA"/>
</dbReference>
<feature type="compositionally biased region" description="Polar residues" evidence="1">
    <location>
        <begin position="217"/>
        <end position="227"/>
    </location>
</feature>
<accession>A0AAE1AZ65</accession>
<feature type="compositionally biased region" description="Polar residues" evidence="1">
    <location>
        <begin position="1046"/>
        <end position="1056"/>
    </location>
</feature>
<feature type="region of interest" description="Disordered" evidence="1">
    <location>
        <begin position="990"/>
        <end position="1056"/>
    </location>
</feature>
<feature type="compositionally biased region" description="Basic and acidic residues" evidence="1">
    <location>
        <begin position="608"/>
        <end position="621"/>
    </location>
</feature>
<feature type="region of interest" description="Disordered" evidence="1">
    <location>
        <begin position="195"/>
        <end position="231"/>
    </location>
</feature>
<protein>
    <submittedName>
        <fullName evidence="2">Uncharacterized protein</fullName>
    </submittedName>
</protein>
<dbReference type="AlphaFoldDB" id="A0AAE1AZ65"/>
<dbReference type="Proteomes" id="UP001283361">
    <property type="component" value="Unassembled WGS sequence"/>
</dbReference>
<feature type="region of interest" description="Disordered" evidence="1">
    <location>
        <begin position="795"/>
        <end position="823"/>
    </location>
</feature>
<feature type="compositionally biased region" description="Polar residues" evidence="1">
    <location>
        <begin position="838"/>
        <end position="852"/>
    </location>
</feature>
<gene>
    <name evidence="2" type="ORF">RRG08_024512</name>
</gene>